<comment type="similarity">
    <text evidence="2">Belongs to the NADH dehydrogenase family.</text>
</comment>
<evidence type="ECO:0000259" key="6">
    <source>
        <dbReference type="Pfam" id="PF07992"/>
    </source>
</evidence>
<protein>
    <submittedName>
        <fullName evidence="7">Pyridine nucleotide-disulfide oxidoreductase</fullName>
    </submittedName>
</protein>
<dbReference type="GO" id="GO:0003955">
    <property type="term" value="F:NAD(P)H dehydrogenase (quinone) activity"/>
    <property type="evidence" value="ECO:0007669"/>
    <property type="project" value="TreeGrafter"/>
</dbReference>
<dbReference type="PANTHER" id="PTHR42913">
    <property type="entry name" value="APOPTOSIS-INDUCING FACTOR 1"/>
    <property type="match status" value="1"/>
</dbReference>
<keyword evidence="8" id="KW-1185">Reference proteome</keyword>
<evidence type="ECO:0000256" key="3">
    <source>
        <dbReference type="ARBA" id="ARBA00022630"/>
    </source>
</evidence>
<dbReference type="Gene3D" id="3.50.50.100">
    <property type="match status" value="1"/>
</dbReference>
<evidence type="ECO:0000313" key="7">
    <source>
        <dbReference type="EMBL" id="KRK81034.1"/>
    </source>
</evidence>
<gene>
    <name evidence="7" type="ORF">FD03_GL001170</name>
</gene>
<dbReference type="InterPro" id="IPR023753">
    <property type="entry name" value="FAD/NAD-binding_dom"/>
</dbReference>
<dbReference type="SUPFAM" id="SSF51905">
    <property type="entry name" value="FAD/NAD(P)-binding domain"/>
    <property type="match status" value="2"/>
</dbReference>
<dbReference type="GO" id="GO:0019646">
    <property type="term" value="P:aerobic electron transport chain"/>
    <property type="evidence" value="ECO:0007669"/>
    <property type="project" value="TreeGrafter"/>
</dbReference>
<evidence type="ECO:0000256" key="5">
    <source>
        <dbReference type="ARBA" id="ARBA00023002"/>
    </source>
</evidence>
<keyword evidence="5" id="KW-0560">Oxidoreductase</keyword>
<evidence type="ECO:0000256" key="2">
    <source>
        <dbReference type="ARBA" id="ARBA00005272"/>
    </source>
</evidence>
<accession>A0A0R1KLX5</accession>
<evidence type="ECO:0000313" key="8">
    <source>
        <dbReference type="Proteomes" id="UP000051248"/>
    </source>
</evidence>
<proteinExistence type="inferred from homology"/>
<dbReference type="Pfam" id="PF07992">
    <property type="entry name" value="Pyr_redox_2"/>
    <property type="match status" value="1"/>
</dbReference>
<name>A0A0R1KLX5_9LACO</name>
<dbReference type="EMBL" id="AZDZ01000002">
    <property type="protein sequence ID" value="KRK81034.1"/>
    <property type="molecule type" value="Genomic_DNA"/>
</dbReference>
<dbReference type="InterPro" id="IPR051169">
    <property type="entry name" value="NADH-Q_oxidoreductase"/>
</dbReference>
<dbReference type="PRINTS" id="PR00368">
    <property type="entry name" value="FADPNR"/>
</dbReference>
<comment type="caution">
    <text evidence="7">The sequence shown here is derived from an EMBL/GenBank/DDBJ whole genome shotgun (WGS) entry which is preliminary data.</text>
</comment>
<keyword evidence="3" id="KW-0285">Flavoprotein</keyword>
<evidence type="ECO:0000256" key="1">
    <source>
        <dbReference type="ARBA" id="ARBA00001974"/>
    </source>
</evidence>
<comment type="cofactor">
    <cofactor evidence="1">
        <name>FAD</name>
        <dbReference type="ChEBI" id="CHEBI:57692"/>
    </cofactor>
</comment>
<dbReference type="InterPro" id="IPR036188">
    <property type="entry name" value="FAD/NAD-bd_sf"/>
</dbReference>
<dbReference type="Proteomes" id="UP000051248">
    <property type="component" value="Unassembled WGS sequence"/>
</dbReference>
<dbReference type="PATRIC" id="fig|1423775.4.peg.1200"/>
<feature type="domain" description="FAD/NAD(P)-binding" evidence="6">
    <location>
        <begin position="9"/>
        <end position="301"/>
    </location>
</feature>
<dbReference type="STRING" id="1423775.FD03_GL001170"/>
<keyword evidence="4" id="KW-0274">FAD</keyword>
<dbReference type="AlphaFoldDB" id="A0A0R1KLX5"/>
<dbReference type="PANTHER" id="PTHR42913:SF3">
    <property type="entry name" value="64 KDA MITOCHONDRIAL NADH DEHYDROGENASE (EUROFUNG)"/>
    <property type="match status" value="1"/>
</dbReference>
<organism evidence="7 8">
    <name type="scientific">Companilactobacillus nodensis DSM 19682 = JCM 14932 = NBRC 107160</name>
    <dbReference type="NCBI Taxonomy" id="1423775"/>
    <lineage>
        <taxon>Bacteria</taxon>
        <taxon>Bacillati</taxon>
        <taxon>Bacillota</taxon>
        <taxon>Bacilli</taxon>
        <taxon>Lactobacillales</taxon>
        <taxon>Lactobacillaceae</taxon>
        <taxon>Companilactobacillus</taxon>
    </lineage>
</organism>
<dbReference type="eggNOG" id="COG1252">
    <property type="taxonomic scope" value="Bacteria"/>
</dbReference>
<reference evidence="7 8" key="1">
    <citation type="journal article" date="2015" name="Genome Announc.">
        <title>Expanding the biotechnology potential of lactobacilli through comparative genomics of 213 strains and associated genera.</title>
        <authorList>
            <person name="Sun Z."/>
            <person name="Harris H.M."/>
            <person name="McCann A."/>
            <person name="Guo C."/>
            <person name="Argimon S."/>
            <person name="Zhang W."/>
            <person name="Yang X."/>
            <person name="Jeffery I.B."/>
            <person name="Cooney J.C."/>
            <person name="Kagawa T.F."/>
            <person name="Liu W."/>
            <person name="Song Y."/>
            <person name="Salvetti E."/>
            <person name="Wrobel A."/>
            <person name="Rasinkangas P."/>
            <person name="Parkhill J."/>
            <person name="Rea M.C."/>
            <person name="O'Sullivan O."/>
            <person name="Ritari J."/>
            <person name="Douillard F.P."/>
            <person name="Paul Ross R."/>
            <person name="Yang R."/>
            <person name="Briner A.E."/>
            <person name="Felis G.E."/>
            <person name="de Vos W.M."/>
            <person name="Barrangou R."/>
            <person name="Klaenhammer T.R."/>
            <person name="Caufield P.W."/>
            <person name="Cui Y."/>
            <person name="Zhang H."/>
            <person name="O'Toole P.W."/>
        </authorList>
    </citation>
    <scope>NUCLEOTIDE SEQUENCE [LARGE SCALE GENOMIC DNA]</scope>
    <source>
        <strain evidence="7 8">DSM 19682</strain>
    </source>
</reference>
<sequence>MKEKVIMAHILVLGAGYGGLTAARDLAKTTPAGTQIDLVDKNALHVEKTGLHMIAAGTTRADAVSFDIRSVLPSSVNFIQATVKNLDLDNKTVEFEDHDDISYDYIVVALGFRSEDFGLEGASDNALILQDLDTAKNIYKTMNKNIANYKESQDPADLSIVVCGAGFTGIEILGELVDTVKILKAKYGVPEIKVTCLEMATRILPMFDESLASYAVSYLEKNGIKLLTGAKITKIEPKAVVYMDGDTEKKVEGSTILWTVGVSGSDVIKDSGLEARRNRVMTTSFLNLEDHPEAFFIGDDSAMIPEGAERPLPTTGQLASAEGVSVADNIGAALNGKELKPFVYNSLGTIASLGQNHGIAEILSKGYKFKGHTASLLKHLSGDRSLMEVAGLKTAFKKGTI</sequence>
<evidence type="ECO:0000256" key="4">
    <source>
        <dbReference type="ARBA" id="ARBA00022827"/>
    </source>
</evidence>